<keyword evidence="4" id="KW-0238">DNA-binding</keyword>
<accession>A0A0G4K4Y2</accession>
<comment type="similarity">
    <text evidence="1">Belongs to the sigma-70 factor family.</text>
</comment>
<evidence type="ECO:0000256" key="2">
    <source>
        <dbReference type="ARBA" id="ARBA00023015"/>
    </source>
</evidence>
<dbReference type="Gene3D" id="1.10.601.10">
    <property type="entry name" value="RNA Polymerase Primary Sigma Factor"/>
    <property type="match status" value="1"/>
</dbReference>
<dbReference type="Pfam" id="PF00140">
    <property type="entry name" value="Sigma70_r1_2"/>
    <property type="match status" value="1"/>
</dbReference>
<protein>
    <submittedName>
        <fullName evidence="7">R polymerase sigma factor RpoD</fullName>
    </submittedName>
</protein>
<reference evidence="8" key="1">
    <citation type="submission" date="2015-04" db="EMBL/GenBank/DDBJ databases">
        <authorList>
            <person name="Mushtaq Mamoona"/>
        </authorList>
    </citation>
    <scope>NUCLEOTIDE SEQUENCE [LARGE SCALE GENOMIC DNA]</scope>
    <source>
        <strain evidence="8">AN4859/03</strain>
    </source>
</reference>
<keyword evidence="8" id="KW-1185">Reference proteome</keyword>
<gene>
    <name evidence="7" type="ORF">BRSU_0615</name>
</gene>
<dbReference type="InterPro" id="IPR007627">
    <property type="entry name" value="RNA_pol_sigma70_r2"/>
</dbReference>
<dbReference type="OrthoDB" id="9809557at2"/>
<dbReference type="GO" id="GO:0016987">
    <property type="term" value="F:sigma factor activity"/>
    <property type="evidence" value="ECO:0007669"/>
    <property type="project" value="UniProtKB-KW"/>
</dbReference>
<dbReference type="Pfam" id="PF04542">
    <property type="entry name" value="Sigma70_r2"/>
    <property type="match status" value="1"/>
</dbReference>
<proteinExistence type="inferred from homology"/>
<dbReference type="InterPro" id="IPR013325">
    <property type="entry name" value="RNA_pol_sigma_r2"/>
</dbReference>
<feature type="domain" description="RNA polymerase sigma-70" evidence="6">
    <location>
        <begin position="268"/>
        <end position="294"/>
    </location>
</feature>
<dbReference type="PROSITE" id="PS00716">
    <property type="entry name" value="SIGMA70_2"/>
    <property type="match status" value="1"/>
</dbReference>
<dbReference type="InterPro" id="IPR000943">
    <property type="entry name" value="RNA_pol_sigma70"/>
</dbReference>
<dbReference type="InterPro" id="IPR013324">
    <property type="entry name" value="RNA_pol_sigma_r3/r4-like"/>
</dbReference>
<dbReference type="SUPFAM" id="SSF88946">
    <property type="entry name" value="Sigma2 domain of RNA polymerase sigma factors"/>
    <property type="match status" value="1"/>
</dbReference>
<evidence type="ECO:0000313" key="7">
    <source>
        <dbReference type="EMBL" id="CRF32156.1"/>
    </source>
</evidence>
<name>A0A0G4K4Y2_9SPIR</name>
<dbReference type="InterPro" id="IPR009042">
    <property type="entry name" value="RNA_pol_sigma70_r1_2"/>
</dbReference>
<dbReference type="InterPro" id="IPR007624">
    <property type="entry name" value="RNA_pol_sigma70_r3"/>
</dbReference>
<dbReference type="GO" id="GO:0003677">
    <property type="term" value="F:DNA binding"/>
    <property type="evidence" value="ECO:0007669"/>
    <property type="project" value="UniProtKB-KW"/>
</dbReference>
<dbReference type="Gene3D" id="1.10.10.10">
    <property type="entry name" value="Winged helix-like DNA-binding domain superfamily/Winged helix DNA-binding domain"/>
    <property type="match status" value="2"/>
</dbReference>
<keyword evidence="2" id="KW-0805">Transcription regulation</keyword>
<dbReference type="EMBL" id="CVLB01000001">
    <property type="protein sequence ID" value="CRF32156.1"/>
    <property type="molecule type" value="Genomic_DNA"/>
</dbReference>
<evidence type="ECO:0000256" key="3">
    <source>
        <dbReference type="ARBA" id="ARBA00023082"/>
    </source>
</evidence>
<dbReference type="Pfam" id="PF04539">
    <property type="entry name" value="Sigma70_r3"/>
    <property type="match status" value="1"/>
</dbReference>
<dbReference type="Pfam" id="PF04545">
    <property type="entry name" value="Sigma70_r4"/>
    <property type="match status" value="1"/>
</dbReference>
<evidence type="ECO:0000256" key="5">
    <source>
        <dbReference type="ARBA" id="ARBA00023163"/>
    </source>
</evidence>
<dbReference type="GO" id="GO:0006352">
    <property type="term" value="P:DNA-templated transcription initiation"/>
    <property type="evidence" value="ECO:0007669"/>
    <property type="project" value="InterPro"/>
</dbReference>
<dbReference type="Proteomes" id="UP000043763">
    <property type="component" value="Unassembled WGS sequence"/>
</dbReference>
<sequence>MLKKDINQEYKGPVSVYLKQIGEIRRLTKEEELDLWQRLEVCRENRAALENNNDEESLKKIEEIDKEIDSIQHKLVKSNLRLVISIAKRYYNSGVPFIDIIDEGNIGLIEAVKRFEYKKGFKFSTYGVWWIKQSIVKEISSKRHIIRFPMHIARLIKKSIQTSKTLTQKLGREPTIDEISKEMKIDRKTLSYIMIFTQDTASVDSFFRNSDNNDMTSIIEDKNFPSPHQKAFMDSLRDTLTEALKCLDEKERTVIISRYGLYGKEAKTLEDTGKELNITRERVRQIQIKAIKKLAGLNLSKELKSFLWD</sequence>
<keyword evidence="5" id="KW-0804">Transcription</keyword>
<dbReference type="InterPro" id="IPR036388">
    <property type="entry name" value="WH-like_DNA-bd_sf"/>
</dbReference>
<organism evidence="7 8">
    <name type="scientific">Brachyspira suanatina</name>
    <dbReference type="NCBI Taxonomy" id="381802"/>
    <lineage>
        <taxon>Bacteria</taxon>
        <taxon>Pseudomonadati</taxon>
        <taxon>Spirochaetota</taxon>
        <taxon>Spirochaetia</taxon>
        <taxon>Brachyspirales</taxon>
        <taxon>Brachyspiraceae</taxon>
        <taxon>Brachyspira</taxon>
    </lineage>
</organism>
<dbReference type="InterPro" id="IPR007630">
    <property type="entry name" value="RNA_pol_sigma70_r4"/>
</dbReference>
<dbReference type="PRINTS" id="PR00046">
    <property type="entry name" value="SIGMA70FCT"/>
</dbReference>
<dbReference type="SUPFAM" id="SSF88659">
    <property type="entry name" value="Sigma3 and sigma4 domains of RNA polymerase sigma factors"/>
    <property type="match status" value="2"/>
</dbReference>
<evidence type="ECO:0000256" key="4">
    <source>
        <dbReference type="ARBA" id="ARBA00023125"/>
    </source>
</evidence>
<dbReference type="PANTHER" id="PTHR30603">
    <property type="entry name" value="RNA POLYMERASE SIGMA FACTOR RPO"/>
    <property type="match status" value="1"/>
</dbReference>
<evidence type="ECO:0000313" key="8">
    <source>
        <dbReference type="Proteomes" id="UP000043763"/>
    </source>
</evidence>
<dbReference type="AlphaFoldDB" id="A0A0G4K4Y2"/>
<dbReference type="RefSeq" id="WP_048593729.1">
    <property type="nucleotide sequence ID" value="NZ_CVLB01000001.1"/>
</dbReference>
<dbReference type="PANTHER" id="PTHR30603:SF60">
    <property type="entry name" value="RNA POLYMERASE SIGMA FACTOR RPOD"/>
    <property type="match status" value="1"/>
</dbReference>
<keyword evidence="3" id="KW-0731">Sigma factor</keyword>
<dbReference type="InterPro" id="IPR050239">
    <property type="entry name" value="Sigma-70_RNA_pol_init_factors"/>
</dbReference>
<dbReference type="NCBIfam" id="TIGR02937">
    <property type="entry name" value="sigma70-ECF"/>
    <property type="match status" value="1"/>
</dbReference>
<evidence type="ECO:0000259" key="6">
    <source>
        <dbReference type="PROSITE" id="PS00716"/>
    </source>
</evidence>
<dbReference type="InterPro" id="IPR014284">
    <property type="entry name" value="RNA_pol_sigma-70_dom"/>
</dbReference>
<evidence type="ECO:0000256" key="1">
    <source>
        <dbReference type="ARBA" id="ARBA00007788"/>
    </source>
</evidence>
<dbReference type="CDD" id="cd06171">
    <property type="entry name" value="Sigma70_r4"/>
    <property type="match status" value="1"/>
</dbReference>